<dbReference type="Proteomes" id="UP001232001">
    <property type="component" value="Chromosome"/>
</dbReference>
<reference evidence="1 2" key="1">
    <citation type="submission" date="2023-04" db="EMBL/GenBank/DDBJ databases">
        <title>Tenacibaculum tangerinum sp. nov., isolated from sea tidal flat of South Korea.</title>
        <authorList>
            <person name="Lee S.H."/>
            <person name="Kim J.-J."/>
        </authorList>
    </citation>
    <scope>NUCLEOTIDE SEQUENCE [LARGE SCALE GENOMIC DNA]</scope>
    <source>
        <strain evidence="1 2">GRR-S3-23</strain>
    </source>
</reference>
<dbReference type="RefSeq" id="WP_279650546.1">
    <property type="nucleotide sequence ID" value="NZ_CP122539.1"/>
</dbReference>
<sequence>MDELIKLSKREKLNVSNIDDLGKLGKNGAPVKLSLVNTLGKKVGELTRNLKNNNLIYSLKLNNNKRNVHLEVSLFEKSNPYNLPVKEGEKILYGDLFIPTKITDEVTGIGKIVLDDSLAFFKNHSNFGKVDGNFGVWLKDDDLYKTYGGESINLKKFWQAMSKNNNNVEISAFETFTGKWAKENGFTKVWYRPTQDITPDEVIIKFLKE</sequence>
<evidence type="ECO:0000313" key="2">
    <source>
        <dbReference type="Proteomes" id="UP001232001"/>
    </source>
</evidence>
<gene>
    <name evidence="1" type="ORF">P8625_11200</name>
</gene>
<organism evidence="1 2">
    <name type="scientific">Tenacibaculum tangerinum</name>
    <dbReference type="NCBI Taxonomy" id="3038772"/>
    <lineage>
        <taxon>Bacteria</taxon>
        <taxon>Pseudomonadati</taxon>
        <taxon>Bacteroidota</taxon>
        <taxon>Flavobacteriia</taxon>
        <taxon>Flavobacteriales</taxon>
        <taxon>Flavobacteriaceae</taxon>
        <taxon>Tenacibaculum</taxon>
    </lineage>
</organism>
<name>A0ABY8KZJ4_9FLAO</name>
<proteinExistence type="predicted"/>
<protein>
    <submittedName>
        <fullName evidence="1">Uncharacterized protein</fullName>
    </submittedName>
</protein>
<accession>A0ABY8KZJ4</accession>
<evidence type="ECO:0000313" key="1">
    <source>
        <dbReference type="EMBL" id="WGH74651.1"/>
    </source>
</evidence>
<dbReference type="EMBL" id="CP122539">
    <property type="protein sequence ID" value="WGH74651.1"/>
    <property type="molecule type" value="Genomic_DNA"/>
</dbReference>
<keyword evidence="2" id="KW-1185">Reference proteome</keyword>